<keyword evidence="5" id="KW-0067">ATP-binding</keyword>
<reference evidence="7" key="1">
    <citation type="submission" date="2019-12" db="EMBL/GenBank/DDBJ databases">
        <title>Novel species isolated from a subtropical stream in China.</title>
        <authorList>
            <person name="Lu H."/>
        </authorList>
    </citation>
    <scope>NUCLEOTIDE SEQUENCE [LARGE SCALE GENOMIC DNA]</scope>
    <source>
        <strain evidence="7">FT93W</strain>
    </source>
</reference>
<evidence type="ECO:0000256" key="1">
    <source>
        <dbReference type="ARBA" id="ARBA00010688"/>
    </source>
</evidence>
<evidence type="ECO:0000313" key="8">
    <source>
        <dbReference type="Proteomes" id="UP000444316"/>
    </source>
</evidence>
<dbReference type="InterPro" id="IPR050306">
    <property type="entry name" value="PfkB_Carbo_kinase"/>
</dbReference>
<dbReference type="RefSeq" id="WP_161033394.1">
    <property type="nucleotide sequence ID" value="NZ_WWCL01000001.1"/>
</dbReference>
<evidence type="ECO:0000256" key="2">
    <source>
        <dbReference type="ARBA" id="ARBA00022679"/>
    </source>
</evidence>
<accession>A0A845HX75</accession>
<evidence type="ECO:0000259" key="6">
    <source>
        <dbReference type="Pfam" id="PF00294"/>
    </source>
</evidence>
<dbReference type="GO" id="GO:0005524">
    <property type="term" value="F:ATP binding"/>
    <property type="evidence" value="ECO:0007669"/>
    <property type="project" value="UniProtKB-KW"/>
</dbReference>
<dbReference type="PANTHER" id="PTHR43085">
    <property type="entry name" value="HEXOKINASE FAMILY MEMBER"/>
    <property type="match status" value="1"/>
</dbReference>
<comment type="caution">
    <text evidence="7">The sequence shown here is derived from an EMBL/GenBank/DDBJ whole genome shotgun (WGS) entry which is preliminary data.</text>
</comment>
<keyword evidence="2" id="KW-0808">Transferase</keyword>
<comment type="similarity">
    <text evidence="1">Belongs to the carbohydrate kinase PfkB family.</text>
</comment>
<dbReference type="EMBL" id="WWCL01000001">
    <property type="protein sequence ID" value="MYN43516.1"/>
    <property type="molecule type" value="Genomic_DNA"/>
</dbReference>
<evidence type="ECO:0000313" key="7">
    <source>
        <dbReference type="EMBL" id="MYN43516.1"/>
    </source>
</evidence>
<sequence length="313" mass="33830">MSLQTIAVFGEALVDDFLTEQVVGGAPFNVARNLAAFGAATLMITRVGQDQNGLLLRSEFSRFGMSEAGLQSDPVAPTGRVVVERNDGGHRFIILPDQAYDYVEASAALTALRQAAPATIYFGTMAQRHPCSRGTLRALLETTPAQRYLDLNVREGQVTERCAFESLHLADVLKVNEDELKDLFRWYTHTQPGTSAMDSREMIDACFNLMRTFRLQGMIVTLGERGAMHFGSDGVVTTSTPVAAPAQIVDTVGAGDAFSSVFLYGQMQGWPLALTLDRANAFAGAICGIAGAVPADLAFYRPWLAAWQQGVQA</sequence>
<dbReference type="InterPro" id="IPR011611">
    <property type="entry name" value="PfkB_dom"/>
</dbReference>
<dbReference type="InterPro" id="IPR029056">
    <property type="entry name" value="Ribokinase-like"/>
</dbReference>
<dbReference type="PROSITE" id="PS00583">
    <property type="entry name" value="PFKB_KINASES_1"/>
    <property type="match status" value="1"/>
</dbReference>
<protein>
    <submittedName>
        <fullName evidence="7">Fructokinase</fullName>
    </submittedName>
</protein>
<dbReference type="Proteomes" id="UP000444316">
    <property type="component" value="Unassembled WGS sequence"/>
</dbReference>
<dbReference type="Gene3D" id="3.40.1190.20">
    <property type="match status" value="1"/>
</dbReference>
<evidence type="ECO:0000256" key="3">
    <source>
        <dbReference type="ARBA" id="ARBA00022741"/>
    </source>
</evidence>
<dbReference type="Pfam" id="PF00294">
    <property type="entry name" value="PfkB"/>
    <property type="match status" value="1"/>
</dbReference>
<name>A0A845HX75_9BURK</name>
<feature type="domain" description="Carbohydrate kinase PfkB" evidence="6">
    <location>
        <begin position="19"/>
        <end position="292"/>
    </location>
</feature>
<dbReference type="PANTHER" id="PTHR43085:SF1">
    <property type="entry name" value="PSEUDOURIDINE KINASE-RELATED"/>
    <property type="match status" value="1"/>
</dbReference>
<keyword evidence="8" id="KW-1185">Reference proteome</keyword>
<dbReference type="SUPFAM" id="SSF53613">
    <property type="entry name" value="Ribokinase-like"/>
    <property type="match status" value="1"/>
</dbReference>
<evidence type="ECO:0000256" key="4">
    <source>
        <dbReference type="ARBA" id="ARBA00022777"/>
    </source>
</evidence>
<organism evidence="7 8">
    <name type="scientific">Duganella fentianensis</name>
    <dbReference type="NCBI Taxonomy" id="2692177"/>
    <lineage>
        <taxon>Bacteria</taxon>
        <taxon>Pseudomonadati</taxon>
        <taxon>Pseudomonadota</taxon>
        <taxon>Betaproteobacteria</taxon>
        <taxon>Burkholderiales</taxon>
        <taxon>Oxalobacteraceae</taxon>
        <taxon>Telluria group</taxon>
        <taxon>Duganella</taxon>
    </lineage>
</organism>
<keyword evidence="3" id="KW-0547">Nucleotide-binding</keyword>
<dbReference type="GO" id="GO:0016301">
    <property type="term" value="F:kinase activity"/>
    <property type="evidence" value="ECO:0007669"/>
    <property type="project" value="UniProtKB-KW"/>
</dbReference>
<gene>
    <name evidence="7" type="ORF">GTP23_00355</name>
</gene>
<dbReference type="InterPro" id="IPR002173">
    <property type="entry name" value="Carboh/pur_kinase_PfkB_CS"/>
</dbReference>
<evidence type="ECO:0000256" key="5">
    <source>
        <dbReference type="ARBA" id="ARBA00022840"/>
    </source>
</evidence>
<keyword evidence="4 7" id="KW-0418">Kinase</keyword>
<dbReference type="AlphaFoldDB" id="A0A845HX75"/>
<proteinExistence type="inferred from homology"/>